<comment type="caution">
    <text evidence="3">The sequence shown here is derived from an EMBL/GenBank/DDBJ whole genome shotgun (WGS) entry which is preliminary data.</text>
</comment>
<dbReference type="PANTHER" id="PTHR12741">
    <property type="entry name" value="LYST-INTERACTING PROTEIN LIP5 DOPAMINE RESPONSIVE PROTEIN DRG-1"/>
    <property type="match status" value="1"/>
</dbReference>
<feature type="domain" description="Glycosyl transferase 48" evidence="2">
    <location>
        <begin position="65"/>
        <end position="105"/>
    </location>
</feature>
<evidence type="ECO:0000256" key="1">
    <source>
        <dbReference type="SAM" id="MobiDB-lite"/>
    </source>
</evidence>
<dbReference type="GO" id="GO:0003843">
    <property type="term" value="F:1,3-beta-D-glucan synthase activity"/>
    <property type="evidence" value="ECO:0007669"/>
    <property type="project" value="InterPro"/>
</dbReference>
<dbReference type="GO" id="GO:0000148">
    <property type="term" value="C:1,3-beta-D-glucan synthase complex"/>
    <property type="evidence" value="ECO:0007669"/>
    <property type="project" value="InterPro"/>
</dbReference>
<protein>
    <submittedName>
        <fullName evidence="3">Callose synthase 10</fullName>
    </submittedName>
</protein>
<keyword evidence="4" id="KW-1185">Reference proteome</keyword>
<gene>
    <name evidence="3" type="primary">CALS10</name>
    <name evidence="3" type="ORF">QJS10_CPA02g00809</name>
</gene>
<reference evidence="3" key="1">
    <citation type="journal article" date="2023" name="Nat. Commun.">
        <title>Diploid and tetraploid genomes of Acorus and the evolution of monocots.</title>
        <authorList>
            <person name="Ma L."/>
            <person name="Liu K.W."/>
            <person name="Li Z."/>
            <person name="Hsiao Y.Y."/>
            <person name="Qi Y."/>
            <person name="Fu T."/>
            <person name="Tang G.D."/>
            <person name="Zhang D."/>
            <person name="Sun W.H."/>
            <person name="Liu D.K."/>
            <person name="Li Y."/>
            <person name="Chen G.Z."/>
            <person name="Liu X.D."/>
            <person name="Liao X.Y."/>
            <person name="Jiang Y.T."/>
            <person name="Yu X."/>
            <person name="Hao Y."/>
            <person name="Huang J."/>
            <person name="Zhao X.W."/>
            <person name="Ke S."/>
            <person name="Chen Y.Y."/>
            <person name="Wu W.L."/>
            <person name="Hsu J.L."/>
            <person name="Lin Y.F."/>
            <person name="Huang M.D."/>
            <person name="Li C.Y."/>
            <person name="Huang L."/>
            <person name="Wang Z.W."/>
            <person name="Zhao X."/>
            <person name="Zhong W.Y."/>
            <person name="Peng D.H."/>
            <person name="Ahmad S."/>
            <person name="Lan S."/>
            <person name="Zhang J.S."/>
            <person name="Tsai W.C."/>
            <person name="Van de Peer Y."/>
            <person name="Liu Z.J."/>
        </authorList>
    </citation>
    <scope>NUCLEOTIDE SEQUENCE</scope>
    <source>
        <strain evidence="3">CP</strain>
    </source>
</reference>
<dbReference type="EMBL" id="JAUJYO010000002">
    <property type="protein sequence ID" value="KAK1324015.1"/>
    <property type="molecule type" value="Genomic_DNA"/>
</dbReference>
<dbReference type="Pfam" id="PF02364">
    <property type="entry name" value="Glucan_synthase"/>
    <property type="match status" value="1"/>
</dbReference>
<organism evidence="3 4">
    <name type="scientific">Acorus calamus</name>
    <name type="common">Sweet flag</name>
    <dbReference type="NCBI Taxonomy" id="4465"/>
    <lineage>
        <taxon>Eukaryota</taxon>
        <taxon>Viridiplantae</taxon>
        <taxon>Streptophyta</taxon>
        <taxon>Embryophyta</taxon>
        <taxon>Tracheophyta</taxon>
        <taxon>Spermatophyta</taxon>
        <taxon>Magnoliopsida</taxon>
        <taxon>Liliopsida</taxon>
        <taxon>Acoraceae</taxon>
        <taxon>Acorus</taxon>
    </lineage>
</organism>
<dbReference type="GO" id="GO:0006075">
    <property type="term" value="P:(1-&gt;3)-beta-D-glucan biosynthetic process"/>
    <property type="evidence" value="ECO:0007669"/>
    <property type="project" value="InterPro"/>
</dbReference>
<proteinExistence type="predicted"/>
<name>A0AAV9FGX2_ACOCL</name>
<dbReference type="PANTHER" id="PTHR12741:SF16">
    <property type="entry name" value="CALLOSE SYNTHASE 7"/>
    <property type="match status" value="1"/>
</dbReference>
<sequence length="128" mass="14329">MSPVSGLGLGCVLSPALARPERVGHVPRVSASDMGNFWRVRFIDDNFEETVYPKTDLMNANEDGIRLPGSPKLGEGKPENQNHAIIFSRGECLQTIDMNQHEHSEIKSMMKNNSGKKYKKMLTMKPNE</sequence>
<dbReference type="AlphaFoldDB" id="A0AAV9FGX2"/>
<dbReference type="GO" id="GO:0005886">
    <property type="term" value="C:plasma membrane"/>
    <property type="evidence" value="ECO:0007669"/>
    <property type="project" value="TreeGrafter"/>
</dbReference>
<evidence type="ECO:0000259" key="2">
    <source>
        <dbReference type="Pfam" id="PF02364"/>
    </source>
</evidence>
<evidence type="ECO:0000313" key="3">
    <source>
        <dbReference type="EMBL" id="KAK1324015.1"/>
    </source>
</evidence>
<dbReference type="Proteomes" id="UP001180020">
    <property type="component" value="Unassembled WGS sequence"/>
</dbReference>
<reference evidence="3" key="2">
    <citation type="submission" date="2023-06" db="EMBL/GenBank/DDBJ databases">
        <authorList>
            <person name="Ma L."/>
            <person name="Liu K.-W."/>
            <person name="Li Z."/>
            <person name="Hsiao Y.-Y."/>
            <person name="Qi Y."/>
            <person name="Fu T."/>
            <person name="Tang G."/>
            <person name="Zhang D."/>
            <person name="Sun W.-H."/>
            <person name="Liu D.-K."/>
            <person name="Li Y."/>
            <person name="Chen G.-Z."/>
            <person name="Liu X.-D."/>
            <person name="Liao X.-Y."/>
            <person name="Jiang Y.-T."/>
            <person name="Yu X."/>
            <person name="Hao Y."/>
            <person name="Huang J."/>
            <person name="Zhao X.-W."/>
            <person name="Ke S."/>
            <person name="Chen Y.-Y."/>
            <person name="Wu W.-L."/>
            <person name="Hsu J.-L."/>
            <person name="Lin Y.-F."/>
            <person name="Huang M.-D."/>
            <person name="Li C.-Y."/>
            <person name="Huang L."/>
            <person name="Wang Z.-W."/>
            <person name="Zhao X."/>
            <person name="Zhong W.-Y."/>
            <person name="Peng D.-H."/>
            <person name="Ahmad S."/>
            <person name="Lan S."/>
            <person name="Zhang J.-S."/>
            <person name="Tsai W.-C."/>
            <person name="Van De Peer Y."/>
            <person name="Liu Z.-J."/>
        </authorList>
    </citation>
    <scope>NUCLEOTIDE SEQUENCE</scope>
    <source>
        <strain evidence="3">CP</strain>
        <tissue evidence="3">Leaves</tissue>
    </source>
</reference>
<accession>A0AAV9FGX2</accession>
<feature type="region of interest" description="Disordered" evidence="1">
    <location>
        <begin position="60"/>
        <end position="79"/>
    </location>
</feature>
<dbReference type="InterPro" id="IPR003440">
    <property type="entry name" value="Glyco_trans_48_dom"/>
</dbReference>
<evidence type="ECO:0000313" key="4">
    <source>
        <dbReference type="Proteomes" id="UP001180020"/>
    </source>
</evidence>